<evidence type="ECO:0000256" key="2">
    <source>
        <dbReference type="ARBA" id="ARBA00022982"/>
    </source>
</evidence>
<dbReference type="SUPFAM" id="SSF52833">
    <property type="entry name" value="Thioredoxin-like"/>
    <property type="match status" value="1"/>
</dbReference>
<dbReference type="AlphaFoldDB" id="A0A9R0JYE5"/>
<dbReference type="GO" id="GO:0016671">
    <property type="term" value="F:oxidoreductase activity, acting on a sulfur group of donors, disulfide as acceptor"/>
    <property type="evidence" value="ECO:0007669"/>
    <property type="project" value="UniProtKB-ARBA"/>
</dbReference>
<keyword evidence="4" id="KW-0676">Redox-active center</keyword>
<dbReference type="PROSITE" id="PS00194">
    <property type="entry name" value="THIOREDOXIN_1"/>
    <property type="match status" value="1"/>
</dbReference>
<keyword evidence="3" id="KW-1015">Disulfide bond</keyword>
<keyword evidence="7" id="KW-1185">Reference proteome</keyword>
<dbReference type="Proteomes" id="UP000813463">
    <property type="component" value="Chromosome 2"/>
</dbReference>
<protein>
    <submittedName>
        <fullName evidence="8">Thioredoxin H1</fullName>
    </submittedName>
</protein>
<proteinExistence type="inferred from homology"/>
<dbReference type="OrthoDB" id="10263751at2759"/>
<evidence type="ECO:0000256" key="3">
    <source>
        <dbReference type="ARBA" id="ARBA00023157"/>
    </source>
</evidence>
<evidence type="ECO:0000313" key="7">
    <source>
        <dbReference type="Proteomes" id="UP000813463"/>
    </source>
</evidence>
<evidence type="ECO:0000259" key="6">
    <source>
        <dbReference type="PROSITE" id="PS51352"/>
    </source>
</evidence>
<dbReference type="PROSITE" id="PS51352">
    <property type="entry name" value="THIOREDOXIN_2"/>
    <property type="match status" value="1"/>
</dbReference>
<dbReference type="InterPro" id="IPR036249">
    <property type="entry name" value="Thioredoxin-like_sf"/>
</dbReference>
<dbReference type="FunFam" id="3.40.30.10:FF:000104">
    <property type="entry name" value="Thioredoxin"/>
    <property type="match status" value="1"/>
</dbReference>
<organism evidence="7 8">
    <name type="scientific">Spinacia oleracea</name>
    <name type="common">Spinach</name>
    <dbReference type="NCBI Taxonomy" id="3562"/>
    <lineage>
        <taxon>Eukaryota</taxon>
        <taxon>Viridiplantae</taxon>
        <taxon>Streptophyta</taxon>
        <taxon>Embryophyta</taxon>
        <taxon>Tracheophyta</taxon>
        <taxon>Spermatophyta</taxon>
        <taxon>Magnoliopsida</taxon>
        <taxon>eudicotyledons</taxon>
        <taxon>Gunneridae</taxon>
        <taxon>Pentapetalae</taxon>
        <taxon>Caryophyllales</taxon>
        <taxon>Chenopodiaceae</taxon>
        <taxon>Chenopodioideae</taxon>
        <taxon>Anserineae</taxon>
        <taxon>Spinacia</taxon>
    </lineage>
</organism>
<evidence type="ECO:0000256" key="5">
    <source>
        <dbReference type="ARBA" id="ARBA00038353"/>
    </source>
</evidence>
<dbReference type="InterPro" id="IPR017937">
    <property type="entry name" value="Thioredoxin_CS"/>
</dbReference>
<dbReference type="PANTHER" id="PTHR10438">
    <property type="entry name" value="THIOREDOXIN"/>
    <property type="match status" value="1"/>
</dbReference>
<accession>A0A9R0JYE5</accession>
<reference evidence="7" key="1">
    <citation type="journal article" date="2021" name="Nat. Commun.">
        <title>Genomic analyses provide insights into spinach domestication and the genetic basis of agronomic traits.</title>
        <authorList>
            <person name="Cai X."/>
            <person name="Sun X."/>
            <person name="Xu C."/>
            <person name="Sun H."/>
            <person name="Wang X."/>
            <person name="Ge C."/>
            <person name="Zhang Z."/>
            <person name="Wang Q."/>
            <person name="Fei Z."/>
            <person name="Jiao C."/>
            <person name="Wang Q."/>
        </authorList>
    </citation>
    <scope>NUCLEOTIDE SEQUENCE [LARGE SCALE GENOMIC DNA]</scope>
    <source>
        <strain evidence="7">cv. Varoflay</strain>
    </source>
</reference>
<evidence type="ECO:0000313" key="8">
    <source>
        <dbReference type="RefSeq" id="XP_021851040.1"/>
    </source>
</evidence>
<evidence type="ECO:0000256" key="4">
    <source>
        <dbReference type="ARBA" id="ARBA00023284"/>
    </source>
</evidence>
<dbReference type="PRINTS" id="PR00421">
    <property type="entry name" value="THIOREDOXIN"/>
</dbReference>
<dbReference type="CDD" id="cd02947">
    <property type="entry name" value="TRX_family"/>
    <property type="match status" value="1"/>
</dbReference>
<reference evidence="8" key="2">
    <citation type="submission" date="2025-08" db="UniProtKB">
        <authorList>
            <consortium name="RefSeq"/>
        </authorList>
    </citation>
    <scope>IDENTIFICATION</scope>
    <source>
        <tissue evidence="8">Leaf</tissue>
    </source>
</reference>
<dbReference type="KEGG" id="soe:110790569"/>
<dbReference type="PANTHER" id="PTHR10438:SF458">
    <property type="entry name" value="THIOREDOXIN H1-LIKE"/>
    <property type="match status" value="1"/>
</dbReference>
<dbReference type="InterPro" id="IPR013766">
    <property type="entry name" value="Thioredoxin_domain"/>
</dbReference>
<evidence type="ECO:0000256" key="1">
    <source>
        <dbReference type="ARBA" id="ARBA00022448"/>
    </source>
</evidence>
<feature type="domain" description="Thioredoxin" evidence="6">
    <location>
        <begin position="1"/>
        <end position="114"/>
    </location>
</feature>
<keyword evidence="1" id="KW-0813">Transport</keyword>
<dbReference type="Gene3D" id="3.40.30.10">
    <property type="entry name" value="Glutaredoxin"/>
    <property type="match status" value="1"/>
</dbReference>
<comment type="similarity">
    <text evidence="5">Belongs to the thioredoxin family. Plant H-type subfamily.</text>
</comment>
<dbReference type="RefSeq" id="XP_021851040.1">
    <property type="nucleotide sequence ID" value="XM_021995348.2"/>
</dbReference>
<dbReference type="Pfam" id="PF00085">
    <property type="entry name" value="Thioredoxin"/>
    <property type="match status" value="1"/>
</dbReference>
<sequence length="130" mass="14213">MADKVNEVVSCHNVDHWKEQFETGKTSGKLVVIDFTASWCAPCRFISPILTDLAKKTPNVLFLKVDVDELKTVAEDFKVDAMPTFVFLKDGMEIDRVVGAKKEALVELVAKHAASTSTSTETVAVTPSAI</sequence>
<name>A0A9R0JYE5_SPIOL</name>
<dbReference type="InterPro" id="IPR050620">
    <property type="entry name" value="Thioredoxin_H-type-like"/>
</dbReference>
<dbReference type="GeneID" id="110790569"/>
<gene>
    <name evidence="8" type="primary">LOC110790569</name>
</gene>
<keyword evidence="2" id="KW-0249">Electron transport</keyword>